<keyword evidence="7" id="KW-0963">Cytoplasm</keyword>
<keyword evidence="6 7" id="KW-0862">Zinc</keyword>
<evidence type="ECO:0000256" key="6">
    <source>
        <dbReference type="ARBA" id="ARBA00022833"/>
    </source>
</evidence>
<dbReference type="PROSITE" id="PS01306">
    <property type="entry name" value="UPF0054"/>
    <property type="match status" value="1"/>
</dbReference>
<feature type="binding site" evidence="7">
    <location>
        <position position="130"/>
    </location>
    <ligand>
        <name>Zn(2+)</name>
        <dbReference type="ChEBI" id="CHEBI:29105"/>
        <note>catalytic</note>
    </ligand>
</feature>
<comment type="similarity">
    <text evidence="1 7">Belongs to the endoribonuclease YbeY family.</text>
</comment>
<dbReference type="GO" id="GO:0004521">
    <property type="term" value="F:RNA endonuclease activity"/>
    <property type="evidence" value="ECO:0007669"/>
    <property type="project" value="UniProtKB-UniRule"/>
</dbReference>
<keyword evidence="4 7" id="KW-0255">Endonuclease</keyword>
<comment type="cofactor">
    <cofactor evidence="7">
        <name>Zn(2+)</name>
        <dbReference type="ChEBI" id="CHEBI:29105"/>
    </cofactor>
    <text evidence="7">Binds 1 zinc ion.</text>
</comment>
<keyword evidence="3 7" id="KW-0479">Metal-binding</keyword>
<gene>
    <name evidence="7 8" type="primary">ybeY</name>
    <name evidence="8" type="ORF">NUH88_10570</name>
</gene>
<dbReference type="GO" id="GO:0006364">
    <property type="term" value="P:rRNA processing"/>
    <property type="evidence" value="ECO:0007669"/>
    <property type="project" value="UniProtKB-UniRule"/>
</dbReference>
<feature type="binding site" evidence="7">
    <location>
        <position position="134"/>
    </location>
    <ligand>
        <name>Zn(2+)</name>
        <dbReference type="ChEBI" id="CHEBI:29105"/>
        <note>catalytic</note>
    </ligand>
</feature>
<dbReference type="SUPFAM" id="SSF55486">
    <property type="entry name" value="Metalloproteases ('zincins'), catalytic domain"/>
    <property type="match status" value="1"/>
</dbReference>
<protein>
    <recommendedName>
        <fullName evidence="7">Endoribonuclease YbeY</fullName>
        <ecNumber evidence="7">3.1.-.-</ecNumber>
    </recommendedName>
</protein>
<keyword evidence="7" id="KW-0690">Ribosome biogenesis</keyword>
<dbReference type="Proteomes" id="UP001060336">
    <property type="component" value="Chromosome"/>
</dbReference>
<name>A0A9J7AZN2_9PROT</name>
<dbReference type="PANTHER" id="PTHR46986:SF1">
    <property type="entry name" value="ENDORIBONUCLEASE YBEY, CHLOROPLASTIC"/>
    <property type="match status" value="1"/>
</dbReference>
<organism evidence="8 9">
    <name type="scientific">Nisaea acidiphila</name>
    <dbReference type="NCBI Taxonomy" id="1862145"/>
    <lineage>
        <taxon>Bacteria</taxon>
        <taxon>Pseudomonadati</taxon>
        <taxon>Pseudomonadota</taxon>
        <taxon>Alphaproteobacteria</taxon>
        <taxon>Rhodospirillales</taxon>
        <taxon>Thalassobaculaceae</taxon>
        <taxon>Nisaea</taxon>
    </lineage>
</organism>
<dbReference type="Gene3D" id="3.40.390.30">
    <property type="entry name" value="Metalloproteases ('zincins'), catalytic domain"/>
    <property type="match status" value="1"/>
</dbReference>
<dbReference type="Pfam" id="PF02130">
    <property type="entry name" value="YbeY"/>
    <property type="match status" value="1"/>
</dbReference>
<dbReference type="GO" id="GO:0005737">
    <property type="term" value="C:cytoplasm"/>
    <property type="evidence" value="ECO:0007669"/>
    <property type="project" value="UniProtKB-SubCell"/>
</dbReference>
<dbReference type="GO" id="GO:0008270">
    <property type="term" value="F:zinc ion binding"/>
    <property type="evidence" value="ECO:0007669"/>
    <property type="project" value="UniProtKB-UniRule"/>
</dbReference>
<dbReference type="InterPro" id="IPR023091">
    <property type="entry name" value="MetalPrtase_cat_dom_sf_prd"/>
</dbReference>
<keyword evidence="7" id="KW-0698">rRNA processing</keyword>
<feature type="binding site" evidence="7">
    <location>
        <position position="140"/>
    </location>
    <ligand>
        <name>Zn(2+)</name>
        <dbReference type="ChEBI" id="CHEBI:29105"/>
        <note>catalytic</note>
    </ligand>
</feature>
<proteinExistence type="inferred from homology"/>
<evidence type="ECO:0000256" key="5">
    <source>
        <dbReference type="ARBA" id="ARBA00022801"/>
    </source>
</evidence>
<comment type="subcellular location">
    <subcellularLocation>
        <location evidence="7">Cytoplasm</location>
    </subcellularLocation>
</comment>
<dbReference type="EMBL" id="CP102480">
    <property type="protein sequence ID" value="UUX52226.1"/>
    <property type="molecule type" value="Genomic_DNA"/>
</dbReference>
<comment type="function">
    <text evidence="7">Single strand-specific metallo-endoribonuclease involved in late-stage 70S ribosome quality control and in maturation of the 3' terminus of the 16S rRNA.</text>
</comment>
<reference evidence="8" key="1">
    <citation type="submission" date="2022-08" db="EMBL/GenBank/DDBJ databases">
        <title>Nisaea acidiphila sp. nov., isolated from a marine algal debris and emended description of the genus Nisaea Urios et al. 2008.</title>
        <authorList>
            <person name="Kwon K."/>
        </authorList>
    </citation>
    <scope>NUCLEOTIDE SEQUENCE</scope>
    <source>
        <strain evidence="8">MEBiC11861</strain>
    </source>
</reference>
<dbReference type="HAMAP" id="MF_00009">
    <property type="entry name" value="Endoribonucl_YbeY"/>
    <property type="match status" value="1"/>
</dbReference>
<dbReference type="AlphaFoldDB" id="A0A9J7AZN2"/>
<dbReference type="InterPro" id="IPR020549">
    <property type="entry name" value="YbeY_CS"/>
</dbReference>
<dbReference type="PANTHER" id="PTHR46986">
    <property type="entry name" value="ENDORIBONUCLEASE YBEY, CHLOROPLASTIC"/>
    <property type="match status" value="1"/>
</dbReference>
<evidence type="ECO:0000256" key="1">
    <source>
        <dbReference type="ARBA" id="ARBA00010875"/>
    </source>
</evidence>
<evidence type="ECO:0000256" key="4">
    <source>
        <dbReference type="ARBA" id="ARBA00022759"/>
    </source>
</evidence>
<accession>A0A9J7AZN2</accession>
<dbReference type="InterPro" id="IPR002036">
    <property type="entry name" value="YbeY"/>
</dbReference>
<dbReference type="EC" id="3.1.-.-" evidence="7"/>
<evidence type="ECO:0000256" key="2">
    <source>
        <dbReference type="ARBA" id="ARBA00022722"/>
    </source>
</evidence>
<keyword evidence="9" id="KW-1185">Reference proteome</keyword>
<sequence length="174" mass="18643">MAEQDPPEDPEQPDSHLDIAVAVPNPAWTEALPDAEAICVSSAAAAIGKPQRPTEVSIVLSSDADVRDLNRDFRGKDKPTNVLSFPSGLASGVGGTDMLGDVILAFETVAMEAERDGKTLDSHLRHLVVHGVLHLLGFDHETDEEASAMEGREIEILAAFGIRDPYSPIVEPVR</sequence>
<dbReference type="RefSeq" id="WP_257772184.1">
    <property type="nucleotide sequence ID" value="NZ_CP102480.1"/>
</dbReference>
<dbReference type="NCBIfam" id="TIGR00043">
    <property type="entry name" value="rRNA maturation RNase YbeY"/>
    <property type="match status" value="1"/>
</dbReference>
<evidence type="ECO:0000313" key="9">
    <source>
        <dbReference type="Proteomes" id="UP001060336"/>
    </source>
</evidence>
<evidence type="ECO:0000313" key="8">
    <source>
        <dbReference type="EMBL" id="UUX52226.1"/>
    </source>
</evidence>
<dbReference type="KEGG" id="naci:NUH88_10570"/>
<evidence type="ECO:0000256" key="7">
    <source>
        <dbReference type="HAMAP-Rule" id="MF_00009"/>
    </source>
</evidence>
<dbReference type="GO" id="GO:0004222">
    <property type="term" value="F:metalloendopeptidase activity"/>
    <property type="evidence" value="ECO:0007669"/>
    <property type="project" value="InterPro"/>
</dbReference>
<evidence type="ECO:0000256" key="3">
    <source>
        <dbReference type="ARBA" id="ARBA00022723"/>
    </source>
</evidence>
<keyword evidence="5 7" id="KW-0378">Hydrolase</keyword>
<keyword evidence="2 7" id="KW-0540">Nuclease</keyword>